<proteinExistence type="predicted"/>
<dbReference type="PRINTS" id="PR00409">
    <property type="entry name" value="PHDIOXRDTASE"/>
</dbReference>
<evidence type="ECO:0000313" key="22">
    <source>
        <dbReference type="Proteomes" id="UP000198582"/>
    </source>
</evidence>
<dbReference type="CDD" id="cd00207">
    <property type="entry name" value="fer2"/>
    <property type="match status" value="1"/>
</dbReference>
<keyword evidence="8" id="KW-0560">Oxidoreductase</keyword>
<dbReference type="PANTHER" id="PTHR47354">
    <property type="entry name" value="NADH OXIDOREDUCTASE HCR"/>
    <property type="match status" value="1"/>
</dbReference>
<keyword evidence="12" id="KW-0443">Lipid metabolism</keyword>
<dbReference type="Pfam" id="PF00111">
    <property type="entry name" value="Fer2"/>
    <property type="match status" value="1"/>
</dbReference>
<dbReference type="Pfam" id="PF00970">
    <property type="entry name" value="FAD_binding_6"/>
    <property type="match status" value="1"/>
</dbReference>
<keyword evidence="7" id="KW-0442">Lipid degradation</keyword>
<dbReference type="Proteomes" id="UP000198582">
    <property type="component" value="Unassembled WGS sequence"/>
</dbReference>
<dbReference type="PROSITE" id="PS51085">
    <property type="entry name" value="2FE2S_FER_2"/>
    <property type="match status" value="1"/>
</dbReference>
<dbReference type="InterPro" id="IPR001041">
    <property type="entry name" value="2Fe-2S_ferredoxin-type"/>
</dbReference>
<evidence type="ECO:0000256" key="8">
    <source>
        <dbReference type="ARBA" id="ARBA00023002"/>
    </source>
</evidence>
<accession>A0A1H8YDJ0</accession>
<evidence type="ECO:0000256" key="12">
    <source>
        <dbReference type="ARBA" id="ARBA00023221"/>
    </source>
</evidence>
<dbReference type="InterPro" id="IPR017927">
    <property type="entry name" value="FAD-bd_FR_type"/>
</dbReference>
<evidence type="ECO:0000256" key="16">
    <source>
        <dbReference type="ARBA" id="ARBA00071689"/>
    </source>
</evidence>
<dbReference type="RefSeq" id="WP_091622180.1">
    <property type="nucleotide sequence ID" value="NZ_FOEF01000014.1"/>
</dbReference>
<keyword evidence="12" id="KW-0753">Steroid metabolism</keyword>
<evidence type="ECO:0000256" key="17">
    <source>
        <dbReference type="ARBA" id="ARBA00078495"/>
    </source>
</evidence>
<dbReference type="InterPro" id="IPR017938">
    <property type="entry name" value="Riboflavin_synthase-like_b-brl"/>
</dbReference>
<dbReference type="STRING" id="394193.SAMN04489732_11486"/>
<evidence type="ECO:0000256" key="10">
    <source>
        <dbReference type="ARBA" id="ARBA00023014"/>
    </source>
</evidence>
<evidence type="ECO:0000256" key="4">
    <source>
        <dbReference type="ARBA" id="ARBA00022714"/>
    </source>
</evidence>
<evidence type="ECO:0000256" key="18">
    <source>
        <dbReference type="ARBA" id="ARBA00079721"/>
    </source>
</evidence>
<dbReference type="InterPro" id="IPR050415">
    <property type="entry name" value="MRET"/>
</dbReference>
<dbReference type="GO" id="GO:0036200">
    <property type="term" value="F:3-ketosteroid 9-alpha-monooxygenase activity"/>
    <property type="evidence" value="ECO:0007669"/>
    <property type="project" value="UniProtKB-EC"/>
</dbReference>
<reference evidence="21 22" key="1">
    <citation type="submission" date="2016-10" db="EMBL/GenBank/DDBJ databases">
        <authorList>
            <person name="de Groot N.N."/>
        </authorList>
    </citation>
    <scope>NUCLEOTIDE SEQUENCE [LARGE SCALE GENOMIC DNA]</scope>
    <source>
        <strain evidence="21 22">DSM 44993</strain>
    </source>
</reference>
<keyword evidence="6" id="KW-0274">FAD</keyword>
<evidence type="ECO:0000256" key="13">
    <source>
        <dbReference type="ARBA" id="ARBA00030944"/>
    </source>
</evidence>
<keyword evidence="22" id="KW-1185">Reference proteome</keyword>
<dbReference type="InterPro" id="IPR039261">
    <property type="entry name" value="FNR_nucleotide-bd"/>
</dbReference>
<dbReference type="InterPro" id="IPR011884">
    <property type="entry name" value="PaaE"/>
</dbReference>
<dbReference type="SUPFAM" id="SSF63380">
    <property type="entry name" value="Riboflavin synthase domain-like"/>
    <property type="match status" value="1"/>
</dbReference>
<keyword evidence="2" id="KW-0153">Cholesterol metabolism</keyword>
<evidence type="ECO:0000259" key="20">
    <source>
        <dbReference type="PROSITE" id="PS51384"/>
    </source>
</evidence>
<evidence type="ECO:0000256" key="3">
    <source>
        <dbReference type="ARBA" id="ARBA00022630"/>
    </source>
</evidence>
<dbReference type="GO" id="GO:0051537">
    <property type="term" value="F:2 iron, 2 sulfur cluster binding"/>
    <property type="evidence" value="ECO:0007669"/>
    <property type="project" value="UniProtKB-KW"/>
</dbReference>
<dbReference type="InterPro" id="IPR012675">
    <property type="entry name" value="Beta-grasp_dom_sf"/>
</dbReference>
<evidence type="ECO:0000256" key="1">
    <source>
        <dbReference type="ARBA" id="ARBA00001974"/>
    </source>
</evidence>
<dbReference type="PRINTS" id="PR00371">
    <property type="entry name" value="FPNCR"/>
</dbReference>
<dbReference type="GO" id="GO:0008203">
    <property type="term" value="P:cholesterol metabolic process"/>
    <property type="evidence" value="ECO:0007669"/>
    <property type="project" value="UniProtKB-KW"/>
</dbReference>
<keyword evidence="5" id="KW-0479">Metal-binding</keyword>
<dbReference type="EMBL" id="FOEF01000014">
    <property type="protein sequence ID" value="SEP50304.1"/>
    <property type="molecule type" value="Genomic_DNA"/>
</dbReference>
<keyword evidence="4" id="KW-0001">2Fe-2S</keyword>
<dbReference type="InterPro" id="IPR036010">
    <property type="entry name" value="2Fe-2S_ferredoxin-like_sf"/>
</dbReference>
<dbReference type="NCBIfam" id="TIGR02160">
    <property type="entry name" value="PA_CoA_Oxy5"/>
    <property type="match status" value="1"/>
</dbReference>
<comment type="cofactor">
    <cofactor evidence="1">
        <name>FAD</name>
        <dbReference type="ChEBI" id="CHEBI:57692"/>
    </cofactor>
</comment>
<evidence type="ECO:0000256" key="7">
    <source>
        <dbReference type="ARBA" id="ARBA00022963"/>
    </source>
</evidence>
<keyword evidence="11" id="KW-1207">Sterol metabolism</keyword>
<evidence type="ECO:0000256" key="6">
    <source>
        <dbReference type="ARBA" id="ARBA00022827"/>
    </source>
</evidence>
<dbReference type="GO" id="GO:0046872">
    <property type="term" value="F:metal ion binding"/>
    <property type="evidence" value="ECO:0007669"/>
    <property type="project" value="UniProtKB-KW"/>
</dbReference>
<organism evidence="21 22">
    <name type="scientific">Amycolatopsis saalfeldensis</name>
    <dbReference type="NCBI Taxonomy" id="394193"/>
    <lineage>
        <taxon>Bacteria</taxon>
        <taxon>Bacillati</taxon>
        <taxon>Actinomycetota</taxon>
        <taxon>Actinomycetes</taxon>
        <taxon>Pseudonocardiales</taxon>
        <taxon>Pseudonocardiaceae</taxon>
        <taxon>Amycolatopsis</taxon>
    </lineage>
</organism>
<dbReference type="GO" id="GO:0016042">
    <property type="term" value="P:lipid catabolic process"/>
    <property type="evidence" value="ECO:0007669"/>
    <property type="project" value="UniProtKB-KW"/>
</dbReference>
<dbReference type="InterPro" id="IPR001709">
    <property type="entry name" value="Flavoprot_Pyr_Nucl_cyt_Rdtase"/>
</dbReference>
<evidence type="ECO:0000256" key="15">
    <source>
        <dbReference type="ARBA" id="ARBA00066793"/>
    </source>
</evidence>
<dbReference type="PANTHER" id="PTHR47354:SF8">
    <property type="entry name" value="1,2-PHENYLACETYL-COA EPOXIDASE, SUBUNIT E"/>
    <property type="match status" value="1"/>
</dbReference>
<evidence type="ECO:0000313" key="21">
    <source>
        <dbReference type="EMBL" id="SEP50304.1"/>
    </source>
</evidence>
<gene>
    <name evidence="21" type="ORF">SAMN04489732_11486</name>
</gene>
<keyword evidence="10" id="KW-0411">Iron-sulfur</keyword>
<evidence type="ECO:0000256" key="9">
    <source>
        <dbReference type="ARBA" id="ARBA00023004"/>
    </source>
</evidence>
<comment type="catalytic activity">
    <reaction evidence="14">
        <text>androsta-1,4-diene-3,17-dione + 2 reduced [2Fe-2S]-[ferredoxin] + O2 + 2 H(+) = 9alpha-hydroxyandrosta-1,4-diene-3,17-dione + 2 oxidized [2Fe-2S]-[ferredoxin] + H2O</text>
        <dbReference type="Rhea" id="RHEA:32199"/>
        <dbReference type="Rhea" id="RHEA-COMP:10000"/>
        <dbReference type="Rhea" id="RHEA-COMP:10001"/>
        <dbReference type="ChEBI" id="CHEBI:15377"/>
        <dbReference type="ChEBI" id="CHEBI:15378"/>
        <dbReference type="ChEBI" id="CHEBI:15379"/>
        <dbReference type="ChEBI" id="CHEBI:33737"/>
        <dbReference type="ChEBI" id="CHEBI:33738"/>
        <dbReference type="ChEBI" id="CHEBI:40799"/>
        <dbReference type="ChEBI" id="CHEBI:63641"/>
        <dbReference type="EC" id="1.14.15.30"/>
    </reaction>
</comment>
<protein>
    <recommendedName>
        <fullName evidence="16">3-ketosteroid-9-alpha-monooxygenase, ferredoxin reductase component</fullName>
        <ecNumber evidence="15">1.14.15.30</ecNumber>
    </recommendedName>
    <alternativeName>
        <fullName evidence="17">3-ketosteroid-9-alpha-hydroxylase, ferredoxin reductase component</fullName>
    </alternativeName>
    <alternativeName>
        <fullName evidence="18">Androsta-1,4-diene-3,17-dione 9-alpha-hydroxylase</fullName>
    </alternativeName>
    <alternativeName>
        <fullName evidence="13">Rieske-type oxygenase</fullName>
    </alternativeName>
</protein>
<keyword evidence="3" id="KW-0285">Flavoprotein</keyword>
<dbReference type="CDD" id="cd06214">
    <property type="entry name" value="PA_degradation_oxidoreductase_like"/>
    <property type="match status" value="1"/>
</dbReference>
<evidence type="ECO:0000256" key="5">
    <source>
        <dbReference type="ARBA" id="ARBA00022723"/>
    </source>
</evidence>
<dbReference type="GO" id="GO:0071949">
    <property type="term" value="F:FAD binding"/>
    <property type="evidence" value="ECO:0007669"/>
    <property type="project" value="UniProtKB-ARBA"/>
</dbReference>
<dbReference type="Gene3D" id="3.40.50.80">
    <property type="entry name" value="Nucleotide-binding domain of ferredoxin-NADP reductase (FNR) module"/>
    <property type="match status" value="1"/>
</dbReference>
<dbReference type="Gene3D" id="2.40.30.10">
    <property type="entry name" value="Translation factors"/>
    <property type="match status" value="1"/>
</dbReference>
<dbReference type="Gene3D" id="3.10.20.30">
    <property type="match status" value="1"/>
</dbReference>
<evidence type="ECO:0000256" key="14">
    <source>
        <dbReference type="ARBA" id="ARBA00050368"/>
    </source>
</evidence>
<dbReference type="FunFam" id="3.10.20.30:FF:000023">
    <property type="entry name" value="3-ketosteroid-9-alpha-hydroxylase reductase subunit"/>
    <property type="match status" value="1"/>
</dbReference>
<dbReference type="InterPro" id="IPR008333">
    <property type="entry name" value="Cbr1-like_FAD-bd_dom"/>
</dbReference>
<dbReference type="PROSITE" id="PS00197">
    <property type="entry name" value="2FE2S_FER_1"/>
    <property type="match status" value="1"/>
</dbReference>
<dbReference type="SUPFAM" id="SSF54292">
    <property type="entry name" value="2Fe-2S ferredoxin-like"/>
    <property type="match status" value="1"/>
</dbReference>
<evidence type="ECO:0000256" key="11">
    <source>
        <dbReference type="ARBA" id="ARBA00023166"/>
    </source>
</evidence>
<feature type="domain" description="FAD-binding FR-type" evidence="20">
    <location>
        <begin position="9"/>
        <end position="112"/>
    </location>
</feature>
<dbReference type="AlphaFoldDB" id="A0A1H8YDJ0"/>
<dbReference type="GO" id="GO:0010124">
    <property type="term" value="P:phenylacetate catabolic process"/>
    <property type="evidence" value="ECO:0007669"/>
    <property type="project" value="InterPro"/>
</dbReference>
<feature type="domain" description="2Fe-2S ferredoxin-type" evidence="19">
    <location>
        <begin position="269"/>
        <end position="358"/>
    </location>
</feature>
<dbReference type="EC" id="1.14.15.30" evidence="15"/>
<dbReference type="SUPFAM" id="SSF52343">
    <property type="entry name" value="Ferredoxin reductase-like, C-terminal NADP-linked domain"/>
    <property type="match status" value="1"/>
</dbReference>
<sequence length="358" mass="38740">MATAVSRRTGFHSLRVAEVERLCDDAVAVTFEVPPSLAETFAFAPGQSLTLRRSVDGRDERRSYSICAQAGSRPRVGVRLVPEGVFSSWLVNEVRAGDEVEVAAPTGSFTPDLTTGGHHVLIAAGSGITPVLSIASSLLATPDATVTVLYGNRRTDTVMFADELADLKDRWPSRLELVHVLSREPREAELFTGRLDVDKLRALFDSLVPVDEADHFWLCGPFGMVTGAQELLSSLGVPAERVHQELFYVDDVPPEPVKHVDAAVVGASSEVTLVLDGRSTTMSLPRESSVLDGAQRFRPDLPFACKGGVCGTCRARVTEGSVEMRRNFALEKSEVDAGFVLTCQSHPVTDRVTVDYDA</sequence>
<dbReference type="InterPro" id="IPR001433">
    <property type="entry name" value="OxRdtase_FAD/NAD-bd"/>
</dbReference>
<dbReference type="PROSITE" id="PS51384">
    <property type="entry name" value="FAD_FR"/>
    <property type="match status" value="1"/>
</dbReference>
<keyword evidence="9" id="KW-0408">Iron</keyword>
<evidence type="ECO:0000259" key="19">
    <source>
        <dbReference type="PROSITE" id="PS51085"/>
    </source>
</evidence>
<dbReference type="Pfam" id="PF00175">
    <property type="entry name" value="NAD_binding_1"/>
    <property type="match status" value="1"/>
</dbReference>
<evidence type="ECO:0000256" key="2">
    <source>
        <dbReference type="ARBA" id="ARBA00022548"/>
    </source>
</evidence>
<name>A0A1H8YDJ0_9PSEU</name>
<dbReference type="InterPro" id="IPR006058">
    <property type="entry name" value="2Fe2S_fd_BS"/>
</dbReference>
<dbReference type="OrthoDB" id="9796486at2"/>